<keyword evidence="11" id="KW-1185">Reference proteome</keyword>
<keyword evidence="4 7" id="KW-0238">DNA-binding</keyword>
<evidence type="ECO:0000256" key="7">
    <source>
        <dbReference type="PROSITE-ProRule" id="PRU01091"/>
    </source>
</evidence>
<dbReference type="SUPFAM" id="SSF52172">
    <property type="entry name" value="CheY-like"/>
    <property type="match status" value="1"/>
</dbReference>
<dbReference type="PANTHER" id="PTHR48111">
    <property type="entry name" value="REGULATOR OF RPOS"/>
    <property type="match status" value="1"/>
</dbReference>
<dbReference type="InterPro" id="IPR036388">
    <property type="entry name" value="WH-like_DNA-bd_sf"/>
</dbReference>
<dbReference type="PROSITE" id="PS50110">
    <property type="entry name" value="RESPONSE_REGULATORY"/>
    <property type="match status" value="1"/>
</dbReference>
<feature type="modified residue" description="4-aspartylphosphate" evidence="6">
    <location>
        <position position="65"/>
    </location>
</feature>
<evidence type="ECO:0000313" key="10">
    <source>
        <dbReference type="EMBL" id="SMD26958.1"/>
    </source>
</evidence>
<dbReference type="Proteomes" id="UP000192674">
    <property type="component" value="Unassembled WGS sequence"/>
</dbReference>
<feature type="domain" description="OmpR/PhoB-type" evidence="9">
    <location>
        <begin position="138"/>
        <end position="236"/>
    </location>
</feature>
<dbReference type="InterPro" id="IPR011006">
    <property type="entry name" value="CheY-like_superfamily"/>
</dbReference>
<dbReference type="FunFam" id="3.40.50.2300:FF:000002">
    <property type="entry name" value="DNA-binding response regulator PhoP"/>
    <property type="match status" value="1"/>
</dbReference>
<dbReference type="InterPro" id="IPR039420">
    <property type="entry name" value="WalR-like"/>
</dbReference>
<dbReference type="Pfam" id="PF00072">
    <property type="entry name" value="Response_reg"/>
    <property type="match status" value="1"/>
</dbReference>
<dbReference type="SMART" id="SM00862">
    <property type="entry name" value="Trans_reg_C"/>
    <property type="match status" value="1"/>
</dbReference>
<dbReference type="PROSITE" id="PS51755">
    <property type="entry name" value="OMPR_PHOB"/>
    <property type="match status" value="1"/>
</dbReference>
<dbReference type="InterPro" id="IPR001789">
    <property type="entry name" value="Sig_transdc_resp-reg_receiver"/>
</dbReference>
<keyword evidence="2" id="KW-0902">Two-component regulatory system</keyword>
<evidence type="ECO:0000313" key="11">
    <source>
        <dbReference type="Proteomes" id="UP000192674"/>
    </source>
</evidence>
<dbReference type="GO" id="GO:0032993">
    <property type="term" value="C:protein-DNA complex"/>
    <property type="evidence" value="ECO:0007669"/>
    <property type="project" value="TreeGrafter"/>
</dbReference>
<accession>A0A1Y5Y7X0</accession>
<evidence type="ECO:0000256" key="3">
    <source>
        <dbReference type="ARBA" id="ARBA00023015"/>
    </source>
</evidence>
<evidence type="ECO:0000256" key="5">
    <source>
        <dbReference type="ARBA" id="ARBA00023163"/>
    </source>
</evidence>
<organism evidence="10 11">
    <name type="scientific">Kibdelosporangium aridum</name>
    <dbReference type="NCBI Taxonomy" id="2030"/>
    <lineage>
        <taxon>Bacteria</taxon>
        <taxon>Bacillati</taxon>
        <taxon>Actinomycetota</taxon>
        <taxon>Actinomycetes</taxon>
        <taxon>Pseudonocardiales</taxon>
        <taxon>Pseudonocardiaceae</taxon>
        <taxon>Kibdelosporangium</taxon>
    </lineage>
</organism>
<proteinExistence type="predicted"/>
<dbReference type="GO" id="GO:0006355">
    <property type="term" value="P:regulation of DNA-templated transcription"/>
    <property type="evidence" value="ECO:0007669"/>
    <property type="project" value="InterPro"/>
</dbReference>
<dbReference type="Pfam" id="PF00486">
    <property type="entry name" value="Trans_reg_C"/>
    <property type="match status" value="1"/>
</dbReference>
<evidence type="ECO:0000256" key="2">
    <source>
        <dbReference type="ARBA" id="ARBA00023012"/>
    </source>
</evidence>
<dbReference type="SMART" id="SM00448">
    <property type="entry name" value="REC"/>
    <property type="match status" value="1"/>
</dbReference>
<dbReference type="EMBL" id="FWXV01000018">
    <property type="protein sequence ID" value="SMD26958.1"/>
    <property type="molecule type" value="Genomic_DNA"/>
</dbReference>
<dbReference type="GO" id="GO:0000156">
    <property type="term" value="F:phosphorelay response regulator activity"/>
    <property type="evidence" value="ECO:0007669"/>
    <property type="project" value="TreeGrafter"/>
</dbReference>
<gene>
    <name evidence="10" type="ORF">SAMN05661093_10545</name>
</gene>
<keyword evidence="1 6" id="KW-0597">Phosphoprotein</keyword>
<dbReference type="InterPro" id="IPR001867">
    <property type="entry name" value="OmpR/PhoB-type_DNA-bd"/>
</dbReference>
<evidence type="ECO:0000256" key="4">
    <source>
        <dbReference type="ARBA" id="ARBA00023125"/>
    </source>
</evidence>
<name>A0A1Y5Y7X0_KIBAR</name>
<dbReference type="InterPro" id="IPR016032">
    <property type="entry name" value="Sig_transdc_resp-reg_C-effctor"/>
</dbReference>
<feature type="domain" description="Response regulatory" evidence="8">
    <location>
        <begin position="16"/>
        <end position="130"/>
    </location>
</feature>
<sequence length="238" mass="26068">MSKVEVVVLCQDGRMRVLVVEDETGLAETLKAGLTAEGYAVDLAFDGADGLWLASRYRYAAVVLDIMLPGLNGYQVCQRLRATDNDTPILVLTSKDGEYDQIEALDTGADDFLVKPFSYQVLLARLRALVRRGGSSSPSVLRLDDLSLDLGTRRCRRGEVDIPLTPKETAILAYLLERAGEVVSKADLVANLWDFAAEVDPNLVEVHISALRGKIDAPFGRRTIKTIRGAGYQLTGQR</sequence>
<feature type="DNA-binding region" description="OmpR/PhoB-type" evidence="7">
    <location>
        <begin position="138"/>
        <end position="236"/>
    </location>
</feature>
<evidence type="ECO:0000259" key="8">
    <source>
        <dbReference type="PROSITE" id="PS50110"/>
    </source>
</evidence>
<evidence type="ECO:0000256" key="6">
    <source>
        <dbReference type="PROSITE-ProRule" id="PRU00169"/>
    </source>
</evidence>
<evidence type="ECO:0000256" key="1">
    <source>
        <dbReference type="ARBA" id="ARBA00022553"/>
    </source>
</evidence>
<dbReference type="AlphaFoldDB" id="A0A1Y5Y7X0"/>
<evidence type="ECO:0000259" key="9">
    <source>
        <dbReference type="PROSITE" id="PS51755"/>
    </source>
</evidence>
<keyword evidence="3" id="KW-0805">Transcription regulation</keyword>
<dbReference type="CDD" id="cd19935">
    <property type="entry name" value="REC_OmpR_CusR-like"/>
    <property type="match status" value="1"/>
</dbReference>
<protein>
    <submittedName>
        <fullName evidence="10">DNA-binding response regulator, OmpR family, contains REC and winged-helix (WHTH) domain</fullName>
    </submittedName>
</protein>
<dbReference type="PANTHER" id="PTHR48111:SF36">
    <property type="entry name" value="TRANSCRIPTIONAL REGULATORY PROTEIN CUTR"/>
    <property type="match status" value="1"/>
</dbReference>
<keyword evidence="5" id="KW-0804">Transcription</keyword>
<dbReference type="CDD" id="cd00383">
    <property type="entry name" value="trans_reg_C"/>
    <property type="match status" value="1"/>
</dbReference>
<dbReference type="GO" id="GO:0000976">
    <property type="term" value="F:transcription cis-regulatory region binding"/>
    <property type="evidence" value="ECO:0007669"/>
    <property type="project" value="TreeGrafter"/>
</dbReference>
<dbReference type="Gene3D" id="3.40.50.2300">
    <property type="match status" value="1"/>
</dbReference>
<dbReference type="SUPFAM" id="SSF46894">
    <property type="entry name" value="C-terminal effector domain of the bipartite response regulators"/>
    <property type="match status" value="1"/>
</dbReference>
<reference evidence="10 11" key="1">
    <citation type="submission" date="2017-04" db="EMBL/GenBank/DDBJ databases">
        <authorList>
            <person name="Afonso C.L."/>
            <person name="Miller P.J."/>
            <person name="Scott M.A."/>
            <person name="Spackman E."/>
            <person name="Goraichik I."/>
            <person name="Dimitrov K.M."/>
            <person name="Suarez D.L."/>
            <person name="Swayne D.E."/>
        </authorList>
    </citation>
    <scope>NUCLEOTIDE SEQUENCE [LARGE SCALE GENOMIC DNA]</scope>
    <source>
        <strain evidence="10 11">DSM 43828</strain>
    </source>
</reference>
<dbReference type="GO" id="GO:0005829">
    <property type="term" value="C:cytosol"/>
    <property type="evidence" value="ECO:0007669"/>
    <property type="project" value="TreeGrafter"/>
</dbReference>
<dbReference type="Gene3D" id="1.10.10.10">
    <property type="entry name" value="Winged helix-like DNA-binding domain superfamily/Winged helix DNA-binding domain"/>
    <property type="match status" value="1"/>
</dbReference>